<protein>
    <submittedName>
        <fullName evidence="2">Uncharacterized protein</fullName>
    </submittedName>
</protein>
<comment type="caution">
    <text evidence="2">The sequence shown here is derived from an EMBL/GenBank/DDBJ whole genome shotgun (WGS) entry which is preliminary data.</text>
</comment>
<dbReference type="Proteomes" id="UP000029267">
    <property type="component" value="Unassembled WGS sequence"/>
</dbReference>
<gene>
    <name evidence="2" type="ORF">EP10_001803</name>
</gene>
<feature type="region of interest" description="Disordered" evidence="1">
    <location>
        <begin position="13"/>
        <end position="51"/>
    </location>
</feature>
<sequence>MVKLYLRVNHQPPREPVKNRCHTPSGGIFIRKRSMGSAPHPPPEDENPRQFGIFTKKRGCSAFFGLSPN</sequence>
<keyword evidence="3" id="KW-1185">Reference proteome</keyword>
<name>A0ABU6BGM1_9BACL</name>
<organism evidence="2 3">
    <name type="scientific">Geobacillus icigianus</name>
    <dbReference type="NCBI Taxonomy" id="1430331"/>
    <lineage>
        <taxon>Bacteria</taxon>
        <taxon>Bacillati</taxon>
        <taxon>Bacillota</taxon>
        <taxon>Bacilli</taxon>
        <taxon>Bacillales</taxon>
        <taxon>Anoxybacillaceae</taxon>
        <taxon>Geobacillus</taxon>
    </lineage>
</organism>
<proteinExistence type="predicted"/>
<accession>A0ABU6BGM1</accession>
<evidence type="ECO:0000256" key="1">
    <source>
        <dbReference type="SAM" id="MobiDB-lite"/>
    </source>
</evidence>
<evidence type="ECO:0000313" key="2">
    <source>
        <dbReference type="EMBL" id="MEB3750962.1"/>
    </source>
</evidence>
<evidence type="ECO:0000313" key="3">
    <source>
        <dbReference type="Proteomes" id="UP000029267"/>
    </source>
</evidence>
<reference evidence="2 3" key="1">
    <citation type="journal article" date="2014" name="Genome Announc.">
        <title>Draft Genome Sequence of Geobacillus icigianus Strain G1w1T Isolated from Hot Springs in the Valley of Geysers, Kamchatka (Russian Federation).</title>
        <authorList>
            <person name="Bryanskaya A.V."/>
            <person name="Rozanov A.S."/>
            <person name="Logacheva M.D."/>
            <person name="Kotenko A.V."/>
            <person name="Peltek S.E."/>
        </authorList>
    </citation>
    <scope>NUCLEOTIDE SEQUENCE [LARGE SCALE GENOMIC DNA]</scope>
    <source>
        <strain evidence="2 3">G1w1</strain>
    </source>
</reference>
<dbReference type="EMBL" id="JPYA02000002">
    <property type="protein sequence ID" value="MEB3750962.1"/>
    <property type="molecule type" value="Genomic_DNA"/>
</dbReference>